<proteinExistence type="inferred from homology"/>
<comment type="caution">
    <text evidence="4">The sequence shown here is derived from an EMBL/GenBank/DDBJ whole genome shotgun (WGS) entry which is preliminary data.</text>
</comment>
<comment type="similarity">
    <text evidence="1">Belongs to the thiamine-monophosphate kinase family.</text>
</comment>
<comment type="miscellaneous">
    <text evidence="1">Reaction mechanism of ThiL seems to utilize a direct, inline transfer of the gamma-phosphate of ATP to TMP rather than a phosphorylated enzyme intermediate.</text>
</comment>
<evidence type="ECO:0000259" key="2">
    <source>
        <dbReference type="Pfam" id="PF00586"/>
    </source>
</evidence>
<feature type="binding site" evidence="1">
    <location>
        <position position="43"/>
    </location>
    <ligand>
        <name>Mg(2+)</name>
        <dbReference type="ChEBI" id="CHEBI:18420"/>
        <label>2</label>
    </ligand>
</feature>
<feature type="binding site" evidence="1">
    <location>
        <position position="72"/>
    </location>
    <ligand>
        <name>Mg(2+)</name>
        <dbReference type="ChEBI" id="CHEBI:18420"/>
        <label>3</label>
    </ligand>
</feature>
<keyword evidence="5" id="KW-1185">Reference proteome</keyword>
<feature type="binding site" evidence="1">
    <location>
        <position position="72"/>
    </location>
    <ligand>
        <name>Mg(2+)</name>
        <dbReference type="ChEBI" id="CHEBI:18420"/>
        <label>2</label>
    </ligand>
</feature>
<dbReference type="PANTHER" id="PTHR30270">
    <property type="entry name" value="THIAMINE-MONOPHOSPHATE KINASE"/>
    <property type="match status" value="1"/>
</dbReference>
<feature type="binding site" evidence="1">
    <location>
        <position position="209"/>
    </location>
    <ligand>
        <name>Mg(2+)</name>
        <dbReference type="ChEBI" id="CHEBI:18420"/>
        <label>3</label>
    </ligand>
</feature>
<accession>A0A9W5X5L5</accession>
<dbReference type="NCBIfam" id="TIGR01379">
    <property type="entry name" value="thiL"/>
    <property type="match status" value="1"/>
</dbReference>
<feature type="binding site" evidence="1">
    <location>
        <position position="259"/>
    </location>
    <ligand>
        <name>substrate</name>
    </ligand>
</feature>
<feature type="binding site" evidence="1">
    <location>
        <position position="50"/>
    </location>
    <ligand>
        <name>substrate</name>
    </ligand>
</feature>
<evidence type="ECO:0000313" key="4">
    <source>
        <dbReference type="EMBL" id="GGB41236.1"/>
    </source>
</evidence>
<dbReference type="Pfam" id="PF02769">
    <property type="entry name" value="AIRS_C"/>
    <property type="match status" value="1"/>
</dbReference>
<keyword evidence="1" id="KW-0784">Thiamine biosynthesis</keyword>
<dbReference type="GO" id="GO:0005524">
    <property type="term" value="F:ATP binding"/>
    <property type="evidence" value="ECO:0007669"/>
    <property type="project" value="UniProtKB-UniRule"/>
</dbReference>
<evidence type="ECO:0000259" key="3">
    <source>
        <dbReference type="Pfam" id="PF02769"/>
    </source>
</evidence>
<feature type="binding site" evidence="1">
    <location>
        <position position="120"/>
    </location>
    <ligand>
        <name>Mg(2+)</name>
        <dbReference type="ChEBI" id="CHEBI:18420"/>
        <label>1</label>
    </ligand>
</feature>
<keyword evidence="1 4" id="KW-0418">Kinase</keyword>
<dbReference type="CDD" id="cd02194">
    <property type="entry name" value="ThiL"/>
    <property type="match status" value="1"/>
</dbReference>
<dbReference type="Pfam" id="PF00586">
    <property type="entry name" value="AIRS"/>
    <property type="match status" value="1"/>
</dbReference>
<keyword evidence="1" id="KW-0808">Transferase</keyword>
<dbReference type="GO" id="GO:0009030">
    <property type="term" value="F:thiamine-phosphate kinase activity"/>
    <property type="evidence" value="ECO:0007669"/>
    <property type="project" value="UniProtKB-UniRule"/>
</dbReference>
<reference evidence="4" key="1">
    <citation type="journal article" date="2014" name="Int. J. Syst. Evol. Microbiol.">
        <title>Complete genome sequence of Corynebacterium casei LMG S-19264T (=DSM 44701T), isolated from a smear-ripened cheese.</title>
        <authorList>
            <consortium name="US DOE Joint Genome Institute (JGI-PGF)"/>
            <person name="Walter F."/>
            <person name="Albersmeier A."/>
            <person name="Kalinowski J."/>
            <person name="Ruckert C."/>
        </authorList>
    </citation>
    <scope>NUCLEOTIDE SEQUENCE</scope>
    <source>
        <strain evidence="4">CGMCC 1.15454</strain>
    </source>
</reference>
<keyword evidence="1" id="KW-0067">ATP-binding</keyword>
<dbReference type="GO" id="GO:0009228">
    <property type="term" value="P:thiamine biosynthetic process"/>
    <property type="evidence" value="ECO:0007669"/>
    <property type="project" value="UniProtKB-KW"/>
</dbReference>
<dbReference type="InterPro" id="IPR016188">
    <property type="entry name" value="PurM-like_N"/>
</dbReference>
<dbReference type="SUPFAM" id="SSF55326">
    <property type="entry name" value="PurM N-terminal domain-like"/>
    <property type="match status" value="1"/>
</dbReference>
<gene>
    <name evidence="1 4" type="primary">thiL</name>
    <name evidence="4" type="ORF">GCM10011409_18420</name>
</gene>
<feature type="binding site" evidence="1">
    <location>
        <position position="211"/>
    </location>
    <ligand>
        <name>ATP</name>
        <dbReference type="ChEBI" id="CHEBI:30616"/>
    </ligand>
</feature>
<comment type="caution">
    <text evidence="1">Lacks conserved residue(s) required for the propagation of feature annotation.</text>
</comment>
<feature type="binding site" evidence="1">
    <location>
        <begin position="119"/>
        <end position="120"/>
    </location>
    <ligand>
        <name>ATP</name>
        <dbReference type="ChEBI" id="CHEBI:30616"/>
    </ligand>
</feature>
<feature type="binding site" evidence="1">
    <location>
        <position position="27"/>
    </location>
    <ligand>
        <name>Mg(2+)</name>
        <dbReference type="ChEBI" id="CHEBI:18420"/>
        <label>4</label>
    </ligand>
</feature>
<dbReference type="EC" id="2.7.4.16" evidence="1"/>
<dbReference type="GO" id="GO:0009229">
    <property type="term" value="P:thiamine diphosphate biosynthetic process"/>
    <property type="evidence" value="ECO:0007669"/>
    <property type="project" value="UniProtKB-UniRule"/>
</dbReference>
<reference evidence="4" key="2">
    <citation type="submission" date="2020-09" db="EMBL/GenBank/DDBJ databases">
        <authorList>
            <person name="Sun Q."/>
            <person name="Zhou Y."/>
        </authorList>
    </citation>
    <scope>NUCLEOTIDE SEQUENCE</scope>
    <source>
        <strain evidence="4">CGMCC 1.15454</strain>
    </source>
</reference>
<dbReference type="InterPro" id="IPR010918">
    <property type="entry name" value="PurM-like_C_dom"/>
</dbReference>
<feature type="binding site" evidence="1">
    <location>
        <position position="43"/>
    </location>
    <ligand>
        <name>Mg(2+)</name>
        <dbReference type="ChEBI" id="CHEBI:18420"/>
        <label>1</label>
    </ligand>
</feature>
<keyword evidence="1" id="KW-0479">Metal-binding</keyword>
<feature type="binding site" evidence="1">
    <location>
        <position position="145"/>
    </location>
    <ligand>
        <name>ATP</name>
        <dbReference type="ChEBI" id="CHEBI:30616"/>
    </ligand>
</feature>
<name>A0A9W5X5L5_9BACI</name>
<dbReference type="EMBL" id="BMJD01000012">
    <property type="protein sequence ID" value="GGB41236.1"/>
    <property type="molecule type" value="Genomic_DNA"/>
</dbReference>
<dbReference type="Gene3D" id="3.90.650.10">
    <property type="entry name" value="PurM-like C-terminal domain"/>
    <property type="match status" value="1"/>
</dbReference>
<dbReference type="PIRSF" id="PIRSF005303">
    <property type="entry name" value="Thiam_monoph_kin"/>
    <property type="match status" value="1"/>
</dbReference>
<dbReference type="SUPFAM" id="SSF56042">
    <property type="entry name" value="PurM C-terminal domain-like"/>
    <property type="match status" value="1"/>
</dbReference>
<comment type="function">
    <text evidence="1">Catalyzes the ATP-dependent phosphorylation of thiamine-monophosphate (TMP) to form thiamine-pyrophosphate (TPP), the active form of vitamin B1.</text>
</comment>
<comment type="catalytic activity">
    <reaction evidence="1">
        <text>thiamine phosphate + ATP = thiamine diphosphate + ADP</text>
        <dbReference type="Rhea" id="RHEA:15913"/>
        <dbReference type="ChEBI" id="CHEBI:30616"/>
        <dbReference type="ChEBI" id="CHEBI:37575"/>
        <dbReference type="ChEBI" id="CHEBI:58937"/>
        <dbReference type="ChEBI" id="CHEBI:456216"/>
        <dbReference type="EC" id="2.7.4.16"/>
    </reaction>
</comment>
<dbReference type="Gene3D" id="3.30.1330.10">
    <property type="entry name" value="PurM-like, N-terminal domain"/>
    <property type="match status" value="1"/>
</dbReference>
<dbReference type="HAMAP" id="MF_02128">
    <property type="entry name" value="TMP_kinase"/>
    <property type="match status" value="1"/>
</dbReference>
<dbReference type="InterPro" id="IPR036921">
    <property type="entry name" value="PurM-like_N_sf"/>
</dbReference>
<dbReference type="GO" id="GO:0000287">
    <property type="term" value="F:magnesium ion binding"/>
    <property type="evidence" value="ECO:0007669"/>
    <property type="project" value="UniProtKB-UniRule"/>
</dbReference>
<evidence type="ECO:0000256" key="1">
    <source>
        <dbReference type="HAMAP-Rule" id="MF_02128"/>
    </source>
</evidence>
<feature type="binding site" evidence="1">
    <location>
        <position position="102"/>
    </location>
    <ligand>
        <name>ATP</name>
        <dbReference type="ChEBI" id="CHEBI:30616"/>
    </ligand>
</feature>
<keyword evidence="1" id="KW-0547">Nucleotide-binding</keyword>
<sequence>MDEFSFINAIKQTTYKQSSLIKGVGDDAAVFRQSGQDIVTAADTFVENIHFSRDTMEPYHIGYRAIAANISDIAAMGSQPAFYLVSIVIPSHWSEQELKQIYSGMRSLANQYHMDLIGGDTVSGQELTISITVIGYVASGKARYRGAARAGDIVFATGTLGDSSAGFQMLTHPGDYKDKEFYITRHRMPTPRISFANSLETLSRVALNDISDGIANEAAEISESSGVSIVLDFTKLPVSRTYHQFSKEKQRAWQLFGGEDYELIGTVANKDWQFVKQAAAETQTSVTEIGYVSEQHNRLVYLQEANCCKPLEKRGYTHLKQVNQDE</sequence>
<dbReference type="Proteomes" id="UP000621492">
    <property type="component" value="Unassembled WGS sequence"/>
</dbReference>
<feature type="binding site" evidence="1">
    <location>
        <position position="316"/>
    </location>
    <ligand>
        <name>substrate</name>
    </ligand>
</feature>
<comment type="pathway">
    <text evidence="1">Cofactor biosynthesis; thiamine diphosphate biosynthesis; thiamine diphosphate from thiamine phosphate: step 1/1.</text>
</comment>
<feature type="domain" description="PurM-like C-terminal" evidence="3">
    <location>
        <begin position="149"/>
        <end position="296"/>
    </location>
</feature>
<dbReference type="InterPro" id="IPR036676">
    <property type="entry name" value="PurM-like_C_sf"/>
</dbReference>
<feature type="binding site" evidence="1">
    <location>
        <position position="212"/>
    </location>
    <ligand>
        <name>Mg(2+)</name>
        <dbReference type="ChEBI" id="CHEBI:18420"/>
        <label>5</label>
    </ligand>
</feature>
<organism evidence="4 5">
    <name type="scientific">Lentibacillus populi</name>
    <dbReference type="NCBI Taxonomy" id="1827502"/>
    <lineage>
        <taxon>Bacteria</taxon>
        <taxon>Bacillati</taxon>
        <taxon>Bacillota</taxon>
        <taxon>Bacilli</taxon>
        <taxon>Bacillales</taxon>
        <taxon>Bacillaceae</taxon>
        <taxon>Lentibacillus</taxon>
    </lineage>
</organism>
<protein>
    <recommendedName>
        <fullName evidence="1">Thiamine-monophosphate kinase</fullName>
        <shortName evidence="1">TMP kinase</shortName>
        <shortName evidence="1">Thiamine-phosphate kinase</shortName>
        <ecNumber evidence="1">2.7.4.16</ecNumber>
    </recommendedName>
</protein>
<evidence type="ECO:0000313" key="5">
    <source>
        <dbReference type="Proteomes" id="UP000621492"/>
    </source>
</evidence>
<feature type="binding site" evidence="1">
    <location>
        <position position="27"/>
    </location>
    <ligand>
        <name>Mg(2+)</name>
        <dbReference type="ChEBI" id="CHEBI:18420"/>
        <label>3</label>
    </ligand>
</feature>
<dbReference type="InterPro" id="IPR006283">
    <property type="entry name" value="ThiL-like"/>
</dbReference>
<feature type="domain" description="PurM-like N-terminal" evidence="2">
    <location>
        <begin position="25"/>
        <end position="137"/>
    </location>
</feature>
<dbReference type="RefSeq" id="WP_088053161.1">
    <property type="nucleotide sequence ID" value="NZ_BMJD01000012.1"/>
</dbReference>
<dbReference type="AlphaFoldDB" id="A0A9W5X5L5"/>
<feature type="binding site" evidence="1">
    <location>
        <position position="72"/>
    </location>
    <ligand>
        <name>Mg(2+)</name>
        <dbReference type="ChEBI" id="CHEBI:18420"/>
        <label>4</label>
    </ligand>
</feature>
<keyword evidence="1" id="KW-0460">Magnesium</keyword>
<dbReference type="PANTHER" id="PTHR30270:SF0">
    <property type="entry name" value="THIAMINE-MONOPHOSPHATE KINASE"/>
    <property type="match status" value="1"/>
</dbReference>